<dbReference type="SUPFAM" id="SSF54076">
    <property type="entry name" value="RNase A-like"/>
    <property type="match status" value="1"/>
</dbReference>
<keyword evidence="3" id="KW-1185">Reference proteome</keyword>
<dbReference type="EMBL" id="VWZI01011363">
    <property type="protein sequence ID" value="NXG46857.1"/>
    <property type="molecule type" value="Genomic_DNA"/>
</dbReference>
<feature type="signal peptide" evidence="1">
    <location>
        <begin position="1"/>
        <end position="20"/>
    </location>
</feature>
<organism evidence="2 3">
    <name type="scientific">Psilopogon haemacephalus</name>
    <name type="common">coppersmith barbet</name>
    <dbReference type="NCBI Taxonomy" id="2585815"/>
    <lineage>
        <taxon>Eukaryota</taxon>
        <taxon>Metazoa</taxon>
        <taxon>Chordata</taxon>
        <taxon>Craniata</taxon>
        <taxon>Vertebrata</taxon>
        <taxon>Euteleostomi</taxon>
        <taxon>Archelosauria</taxon>
        <taxon>Archosauria</taxon>
        <taxon>Dinosauria</taxon>
        <taxon>Saurischia</taxon>
        <taxon>Theropoda</taxon>
        <taxon>Coelurosauria</taxon>
        <taxon>Aves</taxon>
        <taxon>Neognathae</taxon>
        <taxon>Neoaves</taxon>
        <taxon>Telluraves</taxon>
        <taxon>Coraciimorphae</taxon>
        <taxon>Piciformes</taxon>
        <taxon>Megalaimidae</taxon>
        <taxon>Psilopogon</taxon>
    </lineage>
</organism>
<feature type="non-terminal residue" evidence="2">
    <location>
        <position position="1"/>
    </location>
</feature>
<dbReference type="AlphaFoldDB" id="A0A7K9C3P3"/>
<name>A0A7K9C3P3_9PICI</name>
<dbReference type="OrthoDB" id="8573660at2759"/>
<sequence length="53" mass="6118">MAGWALCMALLLAALAGTEGETRYEKFQRQHVDYPRTSSIAAHRYCEIMLMRR</sequence>
<protein>
    <submittedName>
        <fullName evidence="2">RNL2 Ribonuclease</fullName>
    </submittedName>
</protein>
<feature type="non-terminal residue" evidence="2">
    <location>
        <position position="53"/>
    </location>
</feature>
<dbReference type="Proteomes" id="UP000574528">
    <property type="component" value="Unassembled WGS sequence"/>
</dbReference>
<evidence type="ECO:0000256" key="1">
    <source>
        <dbReference type="SAM" id="SignalP"/>
    </source>
</evidence>
<dbReference type="InterPro" id="IPR036816">
    <property type="entry name" value="RNaseA-like_dom_sf"/>
</dbReference>
<comment type="caution">
    <text evidence="2">The sequence shown here is derived from an EMBL/GenBank/DDBJ whole genome shotgun (WGS) entry which is preliminary data.</text>
</comment>
<keyword evidence="1" id="KW-0732">Signal</keyword>
<evidence type="ECO:0000313" key="3">
    <source>
        <dbReference type="Proteomes" id="UP000574528"/>
    </source>
</evidence>
<feature type="chain" id="PRO_5029612260" evidence="1">
    <location>
        <begin position="21"/>
        <end position="53"/>
    </location>
</feature>
<reference evidence="2 3" key="1">
    <citation type="submission" date="2019-09" db="EMBL/GenBank/DDBJ databases">
        <title>Bird 10,000 Genomes (B10K) Project - Family phase.</title>
        <authorList>
            <person name="Zhang G."/>
        </authorList>
    </citation>
    <scope>NUCLEOTIDE SEQUENCE [LARGE SCALE GENOMIC DNA]</scope>
    <source>
        <strain evidence="2">B10K-DU-001-24</strain>
        <tissue evidence="2">Muscle</tissue>
    </source>
</reference>
<evidence type="ECO:0000313" key="2">
    <source>
        <dbReference type="EMBL" id="NXG46857.1"/>
    </source>
</evidence>
<accession>A0A7K9C3P3</accession>
<proteinExistence type="predicted"/>
<gene>
    <name evidence="2" type="primary">Rnl2</name>
    <name evidence="2" type="ORF">PSIHAE_R06064</name>
</gene>